<protein>
    <recommendedName>
        <fullName evidence="4">1,4-alpha-glucan branching enzyme</fullName>
    </recommendedName>
</protein>
<proteinExistence type="predicted"/>
<gene>
    <name evidence="2" type="ORF">K1X15_19960</name>
</gene>
<evidence type="ECO:0008006" key="4">
    <source>
        <dbReference type="Google" id="ProtNLM"/>
    </source>
</evidence>
<organism evidence="2 3">
    <name type="scientific">Devosia salina</name>
    <dbReference type="NCBI Taxonomy" id="2860336"/>
    <lineage>
        <taxon>Bacteria</taxon>
        <taxon>Pseudomonadati</taxon>
        <taxon>Pseudomonadota</taxon>
        <taxon>Alphaproteobacteria</taxon>
        <taxon>Hyphomicrobiales</taxon>
        <taxon>Devosiaceae</taxon>
        <taxon>Devosia</taxon>
    </lineage>
</organism>
<name>A0ABX8WDH0_9HYPH</name>
<dbReference type="EMBL" id="CP080590">
    <property type="protein sequence ID" value="QYO76813.1"/>
    <property type="molecule type" value="Genomic_DNA"/>
</dbReference>
<sequence>MSQILTNREAIRQWVAARGGNPLMMDVPDGTHNRTILQLTFGQQALNAEGNEGPDRVGGFRLASWEEWFTALEEGGLALRVSDDPSGGNEAEFEFVSRDEEETTRSA</sequence>
<dbReference type="Proteomes" id="UP000825799">
    <property type="component" value="Chromosome"/>
</dbReference>
<accession>A0ABX8WDH0</accession>
<reference evidence="2 3" key="1">
    <citation type="submission" date="2021-08" db="EMBL/GenBank/DDBJ databases">
        <title>Devosia salina sp. nov., isolated from the South China Sea sediment.</title>
        <authorList>
            <person name="Zhou Z."/>
        </authorList>
    </citation>
    <scope>NUCLEOTIDE SEQUENCE [LARGE SCALE GENOMIC DNA]</scope>
    <source>
        <strain evidence="2 3">SCS-3</strain>
    </source>
</reference>
<evidence type="ECO:0000256" key="1">
    <source>
        <dbReference type="SAM" id="MobiDB-lite"/>
    </source>
</evidence>
<evidence type="ECO:0000313" key="3">
    <source>
        <dbReference type="Proteomes" id="UP000825799"/>
    </source>
</evidence>
<dbReference type="RefSeq" id="WP_220305278.1">
    <property type="nucleotide sequence ID" value="NZ_CP080590.1"/>
</dbReference>
<feature type="region of interest" description="Disordered" evidence="1">
    <location>
        <begin position="80"/>
        <end position="107"/>
    </location>
</feature>
<keyword evidence="3" id="KW-1185">Reference proteome</keyword>
<evidence type="ECO:0000313" key="2">
    <source>
        <dbReference type="EMBL" id="QYO76813.1"/>
    </source>
</evidence>